<dbReference type="Proteomes" id="UP001227268">
    <property type="component" value="Unassembled WGS sequence"/>
</dbReference>
<proteinExistence type="predicted"/>
<accession>A0ACC2V371</accession>
<sequence>MQSQTRITKPIVFKPSPGDLKKWREHYEETGLHMLISEVIKVTKKLEDRQWTSQRNLDFWEHAVPPGLKNMLEGRHEHSSHEDFLPKLKNHLREPSNGTLNDSHSASLVNSFLSEGDSPSSPVVSIAPSSPASENGDPPQSSSNSAVPQADWFQLTSHLFSQQWLRNWVRKNNGSCGKYSLTSTEPSLDNTVQAESSITKEVLEYLEGIEKGKDQDQWGKPCTFSLETLPDIGKEIGKPIHGQSSLARTICLPSAPLPISKKEVGKKEEPGAASPPTTGDVPVTTEKKLVSPLAINESAVVGKSSDEQAGQGDVSREMSAQTTERAQSPIEPAPSTALPAFDNPPPPPELLDDKSQRSLYGTQTVQPSSVSVPFSEIRTNSSSAAARLGSQYKRNRHSNLGWKKRSNGKKLAEPPGKDENSSAQNPSNGPCKDDDFAAYMASLWKRPASAKSLVATFRNTSADDGNAENAIVDETPPAAPSTTSKSPAQAVFPDPTQPVSLYVDETGSVVAPMVSEPTDGRPDGDILTSIITSNENYDNEYPAPKPPPLQLRSY</sequence>
<name>A0ACC2V371_9TREE</name>
<protein>
    <submittedName>
        <fullName evidence="1">Uncharacterized protein</fullName>
    </submittedName>
</protein>
<keyword evidence="2" id="KW-1185">Reference proteome</keyword>
<reference evidence="1" key="1">
    <citation type="submission" date="2023-04" db="EMBL/GenBank/DDBJ databases">
        <title>Draft Genome sequencing of Naganishia species isolated from polar environments using Oxford Nanopore Technology.</title>
        <authorList>
            <person name="Leo P."/>
            <person name="Venkateswaran K."/>
        </authorList>
    </citation>
    <scope>NUCLEOTIDE SEQUENCE</scope>
    <source>
        <strain evidence="1">MNA-CCFEE 5423</strain>
    </source>
</reference>
<dbReference type="EMBL" id="JASBWT010000030">
    <property type="protein sequence ID" value="KAJ9093543.1"/>
    <property type="molecule type" value="Genomic_DNA"/>
</dbReference>
<gene>
    <name evidence="1" type="ORF">QFC21_006384</name>
</gene>
<comment type="caution">
    <text evidence="1">The sequence shown here is derived from an EMBL/GenBank/DDBJ whole genome shotgun (WGS) entry which is preliminary data.</text>
</comment>
<evidence type="ECO:0000313" key="1">
    <source>
        <dbReference type="EMBL" id="KAJ9093543.1"/>
    </source>
</evidence>
<evidence type="ECO:0000313" key="2">
    <source>
        <dbReference type="Proteomes" id="UP001227268"/>
    </source>
</evidence>
<organism evidence="1 2">
    <name type="scientific">Naganishia friedmannii</name>
    <dbReference type="NCBI Taxonomy" id="89922"/>
    <lineage>
        <taxon>Eukaryota</taxon>
        <taxon>Fungi</taxon>
        <taxon>Dikarya</taxon>
        <taxon>Basidiomycota</taxon>
        <taxon>Agaricomycotina</taxon>
        <taxon>Tremellomycetes</taxon>
        <taxon>Filobasidiales</taxon>
        <taxon>Filobasidiaceae</taxon>
        <taxon>Naganishia</taxon>
    </lineage>
</organism>